<evidence type="ECO:0000259" key="2">
    <source>
        <dbReference type="PROSITE" id="PS50966"/>
    </source>
</evidence>
<sequence length="145" mass="16984">MEEAIVPKLAFEVLKDAERVYKETGTFSQELLENLHSLFGESFVLATELLEKRKIIEYEVDNGLRRIFKVIMGKEQYTVYENINFCHCKTFHLQVLEARNILTCKHILAVKLCQIMGRQTNEKVTNSQLVDFLNEQFSHLEENLD</sequence>
<keyword evidence="1" id="KW-0862">Zinc</keyword>
<dbReference type="PANTHER" id="PTHR28498">
    <property type="entry name" value="ZINC FINGER SWIM DOMAIN-CONTAINING PROTEIN 7"/>
    <property type="match status" value="1"/>
</dbReference>
<evidence type="ECO:0000313" key="4">
    <source>
        <dbReference type="Proteomes" id="UP001162162"/>
    </source>
</evidence>
<dbReference type="PROSITE" id="PS50966">
    <property type="entry name" value="ZF_SWIM"/>
    <property type="match status" value="1"/>
</dbReference>
<accession>A0AAV8YXK6</accession>
<dbReference type="Proteomes" id="UP001162162">
    <property type="component" value="Unassembled WGS sequence"/>
</dbReference>
<feature type="domain" description="SWIM-type" evidence="2">
    <location>
        <begin position="77"/>
        <end position="115"/>
    </location>
</feature>
<dbReference type="InterPro" id="IPR007527">
    <property type="entry name" value="Znf_SWIM"/>
</dbReference>
<keyword evidence="1" id="KW-0863">Zinc-finger</keyword>
<proteinExistence type="predicted"/>
<evidence type="ECO:0000256" key="1">
    <source>
        <dbReference type="PROSITE-ProRule" id="PRU00325"/>
    </source>
</evidence>
<keyword evidence="1" id="KW-0479">Metal-binding</keyword>
<gene>
    <name evidence="3" type="ORF">NQ318_016518</name>
</gene>
<comment type="caution">
    <text evidence="3">The sequence shown here is derived from an EMBL/GenBank/DDBJ whole genome shotgun (WGS) entry which is preliminary data.</text>
</comment>
<reference evidence="3" key="1">
    <citation type="journal article" date="2023" name="Insect Mol. Biol.">
        <title>Genome sequencing provides insights into the evolution of gene families encoding plant cell wall-degrading enzymes in longhorned beetles.</title>
        <authorList>
            <person name="Shin N.R."/>
            <person name="Okamura Y."/>
            <person name="Kirsch R."/>
            <person name="Pauchet Y."/>
        </authorList>
    </citation>
    <scope>NUCLEOTIDE SEQUENCE</scope>
    <source>
        <strain evidence="3">AMC_N1</strain>
    </source>
</reference>
<dbReference type="GO" id="GO:0008270">
    <property type="term" value="F:zinc ion binding"/>
    <property type="evidence" value="ECO:0007669"/>
    <property type="project" value="UniProtKB-KW"/>
</dbReference>
<keyword evidence="4" id="KW-1185">Reference proteome</keyword>
<dbReference type="EMBL" id="JAPWTK010000033">
    <property type="protein sequence ID" value="KAJ8956067.1"/>
    <property type="molecule type" value="Genomic_DNA"/>
</dbReference>
<protein>
    <recommendedName>
        <fullName evidence="2">SWIM-type domain-containing protein</fullName>
    </recommendedName>
</protein>
<name>A0AAV8YXK6_9CUCU</name>
<dbReference type="GO" id="GO:0000724">
    <property type="term" value="P:double-strand break repair via homologous recombination"/>
    <property type="evidence" value="ECO:0007669"/>
    <property type="project" value="TreeGrafter"/>
</dbReference>
<evidence type="ECO:0000313" key="3">
    <source>
        <dbReference type="EMBL" id="KAJ8956067.1"/>
    </source>
</evidence>
<organism evidence="3 4">
    <name type="scientific">Aromia moschata</name>
    <dbReference type="NCBI Taxonomy" id="1265417"/>
    <lineage>
        <taxon>Eukaryota</taxon>
        <taxon>Metazoa</taxon>
        <taxon>Ecdysozoa</taxon>
        <taxon>Arthropoda</taxon>
        <taxon>Hexapoda</taxon>
        <taxon>Insecta</taxon>
        <taxon>Pterygota</taxon>
        <taxon>Neoptera</taxon>
        <taxon>Endopterygota</taxon>
        <taxon>Coleoptera</taxon>
        <taxon>Polyphaga</taxon>
        <taxon>Cucujiformia</taxon>
        <taxon>Chrysomeloidea</taxon>
        <taxon>Cerambycidae</taxon>
        <taxon>Cerambycinae</taxon>
        <taxon>Callichromatini</taxon>
        <taxon>Aromia</taxon>
    </lineage>
</organism>
<dbReference type="GO" id="GO:0097196">
    <property type="term" value="C:Shu complex"/>
    <property type="evidence" value="ECO:0007669"/>
    <property type="project" value="TreeGrafter"/>
</dbReference>
<dbReference type="PANTHER" id="PTHR28498:SF1">
    <property type="entry name" value="ZINC FINGER SWIM DOMAIN-CONTAINING PROTEIN 7"/>
    <property type="match status" value="1"/>
</dbReference>
<dbReference type="AlphaFoldDB" id="A0AAV8YXK6"/>